<protein>
    <submittedName>
        <fullName evidence="1">Uncharacterized protein</fullName>
    </submittedName>
</protein>
<dbReference type="Gramene" id="KOM30886">
    <property type="protein sequence ID" value="KOM30886"/>
    <property type="gene ID" value="LR48_Vigan01g044100"/>
</dbReference>
<evidence type="ECO:0000313" key="2">
    <source>
        <dbReference type="Proteomes" id="UP000053144"/>
    </source>
</evidence>
<gene>
    <name evidence="1" type="ORF">LR48_Vigan01g044100</name>
</gene>
<accession>A0A0L9TK68</accession>
<proteinExistence type="predicted"/>
<reference evidence="2" key="1">
    <citation type="journal article" date="2015" name="Proc. Natl. Acad. Sci. U.S.A.">
        <title>Genome sequencing of adzuki bean (Vigna angularis) provides insight into high starch and low fat accumulation and domestication.</title>
        <authorList>
            <person name="Yang K."/>
            <person name="Tian Z."/>
            <person name="Chen C."/>
            <person name="Luo L."/>
            <person name="Zhao B."/>
            <person name="Wang Z."/>
            <person name="Yu L."/>
            <person name="Li Y."/>
            <person name="Sun Y."/>
            <person name="Li W."/>
            <person name="Chen Y."/>
            <person name="Li Y."/>
            <person name="Zhang Y."/>
            <person name="Ai D."/>
            <person name="Zhao J."/>
            <person name="Shang C."/>
            <person name="Ma Y."/>
            <person name="Wu B."/>
            <person name="Wang M."/>
            <person name="Gao L."/>
            <person name="Sun D."/>
            <person name="Zhang P."/>
            <person name="Guo F."/>
            <person name="Wang W."/>
            <person name="Li Y."/>
            <person name="Wang J."/>
            <person name="Varshney R.K."/>
            <person name="Wang J."/>
            <person name="Ling H.Q."/>
            <person name="Wan P."/>
        </authorList>
    </citation>
    <scope>NUCLEOTIDE SEQUENCE</scope>
    <source>
        <strain evidence="2">cv. Jingnong 6</strain>
    </source>
</reference>
<organism evidence="1 2">
    <name type="scientific">Phaseolus angularis</name>
    <name type="common">Azuki bean</name>
    <name type="synonym">Vigna angularis</name>
    <dbReference type="NCBI Taxonomy" id="3914"/>
    <lineage>
        <taxon>Eukaryota</taxon>
        <taxon>Viridiplantae</taxon>
        <taxon>Streptophyta</taxon>
        <taxon>Embryophyta</taxon>
        <taxon>Tracheophyta</taxon>
        <taxon>Spermatophyta</taxon>
        <taxon>Magnoliopsida</taxon>
        <taxon>eudicotyledons</taxon>
        <taxon>Gunneridae</taxon>
        <taxon>Pentapetalae</taxon>
        <taxon>rosids</taxon>
        <taxon>fabids</taxon>
        <taxon>Fabales</taxon>
        <taxon>Fabaceae</taxon>
        <taxon>Papilionoideae</taxon>
        <taxon>50 kb inversion clade</taxon>
        <taxon>NPAAA clade</taxon>
        <taxon>indigoferoid/millettioid clade</taxon>
        <taxon>Phaseoleae</taxon>
        <taxon>Vigna</taxon>
    </lineage>
</organism>
<dbReference type="Proteomes" id="UP000053144">
    <property type="component" value="Chromosome 1"/>
</dbReference>
<name>A0A0L9TK68_PHAAN</name>
<dbReference type="AlphaFoldDB" id="A0A0L9TK68"/>
<dbReference type="STRING" id="3914.A0A0L9TK68"/>
<dbReference type="EMBL" id="CM003371">
    <property type="protein sequence ID" value="KOM30886.1"/>
    <property type="molecule type" value="Genomic_DNA"/>
</dbReference>
<evidence type="ECO:0000313" key="1">
    <source>
        <dbReference type="EMBL" id="KOM30886.1"/>
    </source>
</evidence>
<sequence length="105" mass="11162">MDNEVTIEDDNCVAEEGKHLNSKAMNDDVAIAHANGVAGEVRVLKSEPFSNGVGVGDKGVSGGVECLRTYKRRKKSSSRGKTQEQCRAGMATASGIADQVFYPLC</sequence>